<protein>
    <submittedName>
        <fullName evidence="1">Uncharacterized protein</fullName>
    </submittedName>
</protein>
<dbReference type="Proteomes" id="UP000717328">
    <property type="component" value="Unassembled WGS sequence"/>
</dbReference>
<evidence type="ECO:0000313" key="2">
    <source>
        <dbReference type="Proteomes" id="UP000717328"/>
    </source>
</evidence>
<keyword evidence="2" id="KW-1185">Reference proteome</keyword>
<comment type="caution">
    <text evidence="1">The sequence shown here is derived from an EMBL/GenBank/DDBJ whole genome shotgun (WGS) entry which is preliminary data.</text>
</comment>
<dbReference type="EMBL" id="JABCKI010000044">
    <property type="protein sequence ID" value="KAG5653584.1"/>
    <property type="molecule type" value="Genomic_DNA"/>
</dbReference>
<dbReference type="OrthoDB" id="8191639at2759"/>
<organism evidence="1 2">
    <name type="scientific">Sphagnurus paluster</name>
    <dbReference type="NCBI Taxonomy" id="117069"/>
    <lineage>
        <taxon>Eukaryota</taxon>
        <taxon>Fungi</taxon>
        <taxon>Dikarya</taxon>
        <taxon>Basidiomycota</taxon>
        <taxon>Agaricomycotina</taxon>
        <taxon>Agaricomycetes</taxon>
        <taxon>Agaricomycetidae</taxon>
        <taxon>Agaricales</taxon>
        <taxon>Tricholomatineae</taxon>
        <taxon>Lyophyllaceae</taxon>
        <taxon>Sphagnurus</taxon>
    </lineage>
</organism>
<accession>A0A9P7GPF3</accession>
<sequence>MAAHVPSLSRGPAAPCPLSLSRLHGYHFCSLDTQVENARVALDLYRSDVDNWEGAVSKVIQ</sequence>
<reference evidence="1" key="2">
    <citation type="submission" date="2021-10" db="EMBL/GenBank/DDBJ databases">
        <title>Phylogenomics reveals ancestral predisposition of the termite-cultivated fungus Termitomyces towards a domesticated lifestyle.</title>
        <authorList>
            <person name="Auxier B."/>
            <person name="Grum-Grzhimaylo A."/>
            <person name="Cardenas M.E."/>
            <person name="Lodge J.D."/>
            <person name="Laessoe T."/>
            <person name="Pedersen O."/>
            <person name="Smith M.E."/>
            <person name="Kuyper T.W."/>
            <person name="Franco-Molano E.A."/>
            <person name="Baroni T.J."/>
            <person name="Aanen D.K."/>
        </authorList>
    </citation>
    <scope>NUCLEOTIDE SEQUENCE</scope>
    <source>
        <strain evidence="1">D49</strain>
    </source>
</reference>
<dbReference type="AlphaFoldDB" id="A0A9P7GPF3"/>
<evidence type="ECO:0000313" key="1">
    <source>
        <dbReference type="EMBL" id="KAG5653584.1"/>
    </source>
</evidence>
<name>A0A9P7GPF3_9AGAR</name>
<proteinExistence type="predicted"/>
<gene>
    <name evidence="1" type="ORF">H0H81_012091</name>
</gene>
<reference evidence="1" key="1">
    <citation type="submission" date="2021-02" db="EMBL/GenBank/DDBJ databases">
        <authorList>
            <person name="Nieuwenhuis M."/>
            <person name="Van De Peppel L.J.J."/>
        </authorList>
    </citation>
    <scope>NUCLEOTIDE SEQUENCE</scope>
    <source>
        <strain evidence="1">D49</strain>
    </source>
</reference>